<sequence>MNNNFCTQRCLEACQAPQADFKAHYLCQERLQAFFTKEGGLAALLRVKLDFVLTSLYWSWIKIHQEFCAKITQSEQISEVRWDLECIQIELVYYIKLNMLI</sequence>
<evidence type="ECO:0000313" key="1">
    <source>
        <dbReference type="EMBL" id="KAJ1136527.1"/>
    </source>
</evidence>
<proteinExistence type="predicted"/>
<dbReference type="EMBL" id="JANPWB010000010">
    <property type="protein sequence ID" value="KAJ1136527.1"/>
    <property type="molecule type" value="Genomic_DNA"/>
</dbReference>
<evidence type="ECO:0000313" key="2">
    <source>
        <dbReference type="Proteomes" id="UP001066276"/>
    </source>
</evidence>
<name>A0AAV7Q7K1_PLEWA</name>
<dbReference type="AlphaFoldDB" id="A0AAV7Q7K1"/>
<dbReference type="Proteomes" id="UP001066276">
    <property type="component" value="Chromosome 6"/>
</dbReference>
<reference evidence="1" key="1">
    <citation type="journal article" date="2022" name="bioRxiv">
        <title>Sequencing and chromosome-scale assembly of the giantPleurodeles waltlgenome.</title>
        <authorList>
            <person name="Brown T."/>
            <person name="Elewa A."/>
            <person name="Iarovenko S."/>
            <person name="Subramanian E."/>
            <person name="Araus A.J."/>
            <person name="Petzold A."/>
            <person name="Susuki M."/>
            <person name="Suzuki K.-i.T."/>
            <person name="Hayashi T."/>
            <person name="Toyoda A."/>
            <person name="Oliveira C."/>
            <person name="Osipova E."/>
            <person name="Leigh N.D."/>
            <person name="Simon A."/>
            <person name="Yun M.H."/>
        </authorList>
    </citation>
    <scope>NUCLEOTIDE SEQUENCE</scope>
    <source>
        <strain evidence="1">20211129_DDA</strain>
        <tissue evidence="1">Liver</tissue>
    </source>
</reference>
<organism evidence="1 2">
    <name type="scientific">Pleurodeles waltl</name>
    <name type="common">Iberian ribbed newt</name>
    <dbReference type="NCBI Taxonomy" id="8319"/>
    <lineage>
        <taxon>Eukaryota</taxon>
        <taxon>Metazoa</taxon>
        <taxon>Chordata</taxon>
        <taxon>Craniata</taxon>
        <taxon>Vertebrata</taxon>
        <taxon>Euteleostomi</taxon>
        <taxon>Amphibia</taxon>
        <taxon>Batrachia</taxon>
        <taxon>Caudata</taxon>
        <taxon>Salamandroidea</taxon>
        <taxon>Salamandridae</taxon>
        <taxon>Pleurodelinae</taxon>
        <taxon>Pleurodeles</taxon>
    </lineage>
</organism>
<gene>
    <name evidence="1" type="ORF">NDU88_002942</name>
</gene>
<protein>
    <submittedName>
        <fullName evidence="1">Uncharacterized protein</fullName>
    </submittedName>
</protein>
<accession>A0AAV7Q7K1</accession>
<keyword evidence="2" id="KW-1185">Reference proteome</keyword>
<comment type="caution">
    <text evidence="1">The sequence shown here is derived from an EMBL/GenBank/DDBJ whole genome shotgun (WGS) entry which is preliminary data.</text>
</comment>